<organism evidence="5 6">
    <name type="scientific">Actinoplanes italicus</name>
    <dbReference type="NCBI Taxonomy" id="113567"/>
    <lineage>
        <taxon>Bacteria</taxon>
        <taxon>Bacillati</taxon>
        <taxon>Actinomycetota</taxon>
        <taxon>Actinomycetes</taxon>
        <taxon>Micromonosporales</taxon>
        <taxon>Micromonosporaceae</taxon>
        <taxon>Actinoplanes</taxon>
    </lineage>
</organism>
<dbReference type="CDD" id="cd00090">
    <property type="entry name" value="HTH_ARSR"/>
    <property type="match status" value="1"/>
</dbReference>
<evidence type="ECO:0000313" key="6">
    <source>
        <dbReference type="Proteomes" id="UP000239415"/>
    </source>
</evidence>
<evidence type="ECO:0000256" key="1">
    <source>
        <dbReference type="ARBA" id="ARBA00023015"/>
    </source>
</evidence>
<keyword evidence="3" id="KW-0804">Transcription</keyword>
<dbReference type="PANTHER" id="PTHR33204">
    <property type="entry name" value="TRANSCRIPTIONAL REGULATOR, MARR FAMILY"/>
    <property type="match status" value="1"/>
</dbReference>
<dbReference type="InterPro" id="IPR002577">
    <property type="entry name" value="HTH_HxlR"/>
</dbReference>
<proteinExistence type="predicted"/>
<dbReference type="InterPro" id="IPR011991">
    <property type="entry name" value="ArsR-like_HTH"/>
</dbReference>
<keyword evidence="1" id="KW-0805">Transcription regulation</keyword>
<sequence>MATRRTYGSYNDGCASAHALDLIGDRWALIVVRELLLGPKRFIDLQHDIPGIGPGALSRRLQELEESGVVVRRALPRPADVTVYDLTDWGRDLEEVNAALSRWAVRSPRLPLEADMSPDTLVLAMRSHARAVPGDGPSRVVALRLTDARTAGNEPVAYLATAGPAGTTITKRPLPDHVDARVEATTAAWKALVIGGAPLEDAGITVIGDTAAVRVLLDATRLDGGQGA</sequence>
<dbReference type="PROSITE" id="PS51118">
    <property type="entry name" value="HTH_HXLR"/>
    <property type="match status" value="1"/>
</dbReference>
<evidence type="ECO:0000256" key="2">
    <source>
        <dbReference type="ARBA" id="ARBA00023125"/>
    </source>
</evidence>
<dbReference type="InterPro" id="IPR036390">
    <property type="entry name" value="WH_DNA-bd_sf"/>
</dbReference>
<feature type="domain" description="HTH hxlR-type" evidence="4">
    <location>
        <begin position="14"/>
        <end position="112"/>
    </location>
</feature>
<dbReference type="EMBL" id="PVMZ01000005">
    <property type="protein sequence ID" value="PRX22090.1"/>
    <property type="molecule type" value="Genomic_DNA"/>
</dbReference>
<dbReference type="PANTHER" id="PTHR33204:SF18">
    <property type="entry name" value="TRANSCRIPTIONAL REGULATORY PROTEIN"/>
    <property type="match status" value="1"/>
</dbReference>
<comment type="caution">
    <text evidence="5">The sequence shown here is derived from an EMBL/GenBank/DDBJ whole genome shotgun (WGS) entry which is preliminary data.</text>
</comment>
<dbReference type="RefSeq" id="WP_106318721.1">
    <property type="nucleotide sequence ID" value="NZ_BOMO01000034.1"/>
</dbReference>
<dbReference type="Proteomes" id="UP000239415">
    <property type="component" value="Unassembled WGS sequence"/>
</dbReference>
<dbReference type="InterPro" id="IPR036388">
    <property type="entry name" value="WH-like_DNA-bd_sf"/>
</dbReference>
<keyword evidence="6" id="KW-1185">Reference proteome</keyword>
<evidence type="ECO:0000256" key="3">
    <source>
        <dbReference type="ARBA" id="ARBA00023163"/>
    </source>
</evidence>
<dbReference type="AlphaFoldDB" id="A0A2T0KFD6"/>
<dbReference type="OrthoDB" id="9792527at2"/>
<dbReference type="SUPFAM" id="SSF46785">
    <property type="entry name" value="Winged helix' DNA-binding domain"/>
    <property type="match status" value="1"/>
</dbReference>
<name>A0A2T0KFD6_9ACTN</name>
<keyword evidence="2" id="KW-0238">DNA-binding</keyword>
<dbReference type="GO" id="GO:0003677">
    <property type="term" value="F:DNA binding"/>
    <property type="evidence" value="ECO:0007669"/>
    <property type="project" value="UniProtKB-KW"/>
</dbReference>
<accession>A0A2T0KFD6</accession>
<reference evidence="5 6" key="1">
    <citation type="submission" date="2018-03" db="EMBL/GenBank/DDBJ databases">
        <title>Genomic Encyclopedia of Archaeal and Bacterial Type Strains, Phase II (KMG-II): from individual species to whole genera.</title>
        <authorList>
            <person name="Goeker M."/>
        </authorList>
    </citation>
    <scope>NUCLEOTIDE SEQUENCE [LARGE SCALE GENOMIC DNA]</scope>
    <source>
        <strain evidence="5 6">DSM 43146</strain>
    </source>
</reference>
<gene>
    <name evidence="5" type="ORF">CLV67_105267</name>
</gene>
<dbReference type="Gene3D" id="1.10.10.10">
    <property type="entry name" value="Winged helix-like DNA-binding domain superfamily/Winged helix DNA-binding domain"/>
    <property type="match status" value="1"/>
</dbReference>
<evidence type="ECO:0000313" key="5">
    <source>
        <dbReference type="EMBL" id="PRX22090.1"/>
    </source>
</evidence>
<dbReference type="Pfam" id="PF01638">
    <property type="entry name" value="HxlR"/>
    <property type="match status" value="1"/>
</dbReference>
<evidence type="ECO:0000259" key="4">
    <source>
        <dbReference type="PROSITE" id="PS51118"/>
    </source>
</evidence>
<protein>
    <submittedName>
        <fullName evidence="5">HxlR family transcriptional regulator</fullName>
    </submittedName>
</protein>